<gene>
    <name evidence="1" type="ORF">ZHD862_LOCUS9071</name>
</gene>
<dbReference type="Proteomes" id="UP000663864">
    <property type="component" value="Unassembled WGS sequence"/>
</dbReference>
<sequence length="283" mass="32768">MVTEKKESKQQYRKTVSQSHIYLFTMALSPPKMTNACNEVGSFKCNRSSQTYDQQDVDQHQRFLDEQLDWLTVDHDDLRQDLLERILTPKYHPSMTVIDTWEQESIACIRRTAVFARRALIDALDQHVFEISNKLNILTPKLREARDRIEPFDEDDIRKWASILQELKQMPLFPVIIDKENSIHGLTIDLSTHERTSHSESNCKEPTPHTLLSIIRNPTSSMSMSNRMECQTRSTSVLKNIHAKNKAVKFDDISSNRSETITPGGVLIIRESQNDETTTLRIQ</sequence>
<protein>
    <submittedName>
        <fullName evidence="1">Uncharacterized protein</fullName>
    </submittedName>
</protein>
<evidence type="ECO:0000313" key="2">
    <source>
        <dbReference type="Proteomes" id="UP000663864"/>
    </source>
</evidence>
<proteinExistence type="predicted"/>
<name>A0A814BY87_9BILA</name>
<reference evidence="1" key="1">
    <citation type="submission" date="2021-02" db="EMBL/GenBank/DDBJ databases">
        <authorList>
            <person name="Nowell W R."/>
        </authorList>
    </citation>
    <scope>NUCLEOTIDE SEQUENCE</scope>
</reference>
<evidence type="ECO:0000313" key="1">
    <source>
        <dbReference type="EMBL" id="CAF0933558.1"/>
    </source>
</evidence>
<accession>A0A814BY87</accession>
<organism evidence="1 2">
    <name type="scientific">Rotaria sordida</name>
    <dbReference type="NCBI Taxonomy" id="392033"/>
    <lineage>
        <taxon>Eukaryota</taxon>
        <taxon>Metazoa</taxon>
        <taxon>Spiralia</taxon>
        <taxon>Gnathifera</taxon>
        <taxon>Rotifera</taxon>
        <taxon>Eurotatoria</taxon>
        <taxon>Bdelloidea</taxon>
        <taxon>Philodinida</taxon>
        <taxon>Philodinidae</taxon>
        <taxon>Rotaria</taxon>
    </lineage>
</organism>
<comment type="caution">
    <text evidence="1">The sequence shown here is derived from an EMBL/GenBank/DDBJ whole genome shotgun (WGS) entry which is preliminary data.</text>
</comment>
<dbReference type="AlphaFoldDB" id="A0A814BY87"/>
<dbReference type="EMBL" id="CAJNOT010000304">
    <property type="protein sequence ID" value="CAF0933558.1"/>
    <property type="molecule type" value="Genomic_DNA"/>
</dbReference>